<evidence type="ECO:0000256" key="1">
    <source>
        <dbReference type="ARBA" id="ARBA00010940"/>
    </source>
</evidence>
<comment type="subcellular location">
    <subcellularLocation>
        <location evidence="5">Nucleus</location>
    </subcellularLocation>
</comment>
<feature type="domain" description="E2F/DP family winged-helix DNA-binding" evidence="7">
    <location>
        <begin position="233"/>
        <end position="311"/>
    </location>
</feature>
<keyword evidence="5" id="KW-0539">Nucleus</keyword>
<organism evidence="8 9">
    <name type="scientific">Euplotes crassus</name>
    <dbReference type="NCBI Taxonomy" id="5936"/>
    <lineage>
        <taxon>Eukaryota</taxon>
        <taxon>Sar</taxon>
        <taxon>Alveolata</taxon>
        <taxon>Ciliophora</taxon>
        <taxon>Intramacronucleata</taxon>
        <taxon>Spirotrichea</taxon>
        <taxon>Hypotrichia</taxon>
        <taxon>Euplotida</taxon>
        <taxon>Euplotidae</taxon>
        <taxon>Moneuplotes</taxon>
    </lineage>
</organism>
<gene>
    <name evidence="8" type="ORF">ECRASSUSDP1_LOCUS6917</name>
</gene>
<dbReference type="InterPro" id="IPR003316">
    <property type="entry name" value="E2F_WHTH_DNA-bd_dom"/>
</dbReference>
<feature type="region of interest" description="Disordered" evidence="6">
    <location>
        <begin position="99"/>
        <end position="126"/>
    </location>
</feature>
<accession>A0AAD1X755</accession>
<comment type="similarity">
    <text evidence="1 5">Belongs to the E2F/DP family.</text>
</comment>
<keyword evidence="3 5" id="KW-0238">DNA-binding</keyword>
<keyword evidence="9" id="KW-1185">Reference proteome</keyword>
<keyword evidence="2 5" id="KW-0805">Transcription regulation</keyword>
<reference evidence="8" key="1">
    <citation type="submission" date="2023-07" db="EMBL/GenBank/DDBJ databases">
        <authorList>
            <consortium name="AG Swart"/>
            <person name="Singh M."/>
            <person name="Singh A."/>
            <person name="Seah K."/>
            <person name="Emmerich C."/>
        </authorList>
    </citation>
    <scope>NUCLEOTIDE SEQUENCE</scope>
    <source>
        <strain evidence="8">DP1</strain>
    </source>
</reference>
<evidence type="ECO:0000256" key="6">
    <source>
        <dbReference type="SAM" id="MobiDB-lite"/>
    </source>
</evidence>
<dbReference type="PANTHER" id="PTHR12081">
    <property type="entry name" value="TRANSCRIPTION FACTOR E2F"/>
    <property type="match status" value="1"/>
</dbReference>
<feature type="domain" description="E2F/DP family winged-helix DNA-binding" evidence="7">
    <location>
        <begin position="124"/>
        <end position="189"/>
    </location>
</feature>
<dbReference type="EMBL" id="CAMPGE010006722">
    <property type="protein sequence ID" value="CAI2365602.1"/>
    <property type="molecule type" value="Genomic_DNA"/>
</dbReference>
<proteinExistence type="inferred from homology"/>
<dbReference type="InterPro" id="IPR036390">
    <property type="entry name" value="WH_DNA-bd_sf"/>
</dbReference>
<dbReference type="Pfam" id="PF02319">
    <property type="entry name" value="WHD_E2F_TDP"/>
    <property type="match status" value="2"/>
</dbReference>
<dbReference type="Proteomes" id="UP001295684">
    <property type="component" value="Unassembled WGS sequence"/>
</dbReference>
<dbReference type="GO" id="GO:0090575">
    <property type="term" value="C:RNA polymerase II transcription regulator complex"/>
    <property type="evidence" value="ECO:0007669"/>
    <property type="project" value="TreeGrafter"/>
</dbReference>
<evidence type="ECO:0000256" key="3">
    <source>
        <dbReference type="ARBA" id="ARBA00023125"/>
    </source>
</evidence>
<evidence type="ECO:0000259" key="7">
    <source>
        <dbReference type="SMART" id="SM01372"/>
    </source>
</evidence>
<evidence type="ECO:0000313" key="8">
    <source>
        <dbReference type="EMBL" id="CAI2365602.1"/>
    </source>
</evidence>
<feature type="compositionally biased region" description="Basic and acidic residues" evidence="6">
    <location>
        <begin position="114"/>
        <end position="126"/>
    </location>
</feature>
<feature type="region of interest" description="Disordered" evidence="6">
    <location>
        <begin position="337"/>
        <end position="363"/>
    </location>
</feature>
<keyword evidence="4 5" id="KW-0804">Transcription</keyword>
<evidence type="ECO:0000256" key="4">
    <source>
        <dbReference type="ARBA" id="ARBA00023163"/>
    </source>
</evidence>
<dbReference type="GO" id="GO:0000978">
    <property type="term" value="F:RNA polymerase II cis-regulatory region sequence-specific DNA binding"/>
    <property type="evidence" value="ECO:0007669"/>
    <property type="project" value="InterPro"/>
</dbReference>
<protein>
    <recommendedName>
        <fullName evidence="7">E2F/DP family winged-helix DNA-binding domain-containing protein</fullName>
    </recommendedName>
</protein>
<dbReference type="InterPro" id="IPR015633">
    <property type="entry name" value="E2F"/>
</dbReference>
<dbReference type="AlphaFoldDB" id="A0AAD1X755"/>
<dbReference type="GO" id="GO:0000981">
    <property type="term" value="F:DNA-binding transcription factor activity, RNA polymerase II-specific"/>
    <property type="evidence" value="ECO:0007669"/>
    <property type="project" value="TreeGrafter"/>
</dbReference>
<evidence type="ECO:0000256" key="5">
    <source>
        <dbReference type="RuleBase" id="RU003796"/>
    </source>
</evidence>
<evidence type="ECO:0000256" key="2">
    <source>
        <dbReference type="ARBA" id="ARBA00023015"/>
    </source>
</evidence>
<name>A0AAD1X755_EUPCR</name>
<dbReference type="Gene3D" id="1.10.10.10">
    <property type="entry name" value="Winged helix-like DNA-binding domain superfamily/Winged helix DNA-binding domain"/>
    <property type="match status" value="2"/>
</dbReference>
<dbReference type="SUPFAM" id="SSF46785">
    <property type="entry name" value="Winged helix' DNA-binding domain"/>
    <property type="match status" value="2"/>
</dbReference>
<dbReference type="SMART" id="SM01372">
    <property type="entry name" value="E2F_TDP"/>
    <property type="match status" value="2"/>
</dbReference>
<dbReference type="PANTHER" id="PTHR12081:SF7">
    <property type="entry name" value="TRANSCRIPTION FACTOR EFL-3"/>
    <property type="match status" value="1"/>
</dbReference>
<dbReference type="InterPro" id="IPR036388">
    <property type="entry name" value="WH-like_DNA-bd_sf"/>
</dbReference>
<sequence>MSQNFYIPNCLPVQRGISEITNISVPLNVLSFQSIPIQFNTLPEGQKLSYNDFPECYSNLQKCANESQNTPLNLESQKENENFELAKLLASNHLRKVSPKSTEACGSENVYTSSKEDPSHDIKKKEKSLSELTKNFMKRYGSKNDIVIPLDKCTTHLNTEKRRVYDIMNIFEGFGAVSRKAKNLYSWKGLSQISIALDNIYLRCNEIIEEKFLKESALDEKTIDTALSKYKFERVKSLGFLCEAFICLFILWKPIISLEEAAKKISTILLNESQLKTKVRRLYDIANVLCVLKIVKKTLLKTGKPAFQWIGRSGIEEFSLSIGDKILSDEDSTQKEVNSAISNETAQNIPEKREDSSSAFTRTVPSSKNLNSINVDSLVNNLPLGLNEQSLDLLEGIVRVLRRRLQDEKQSTKKVPNFTKVCTNYY</sequence>
<evidence type="ECO:0000313" key="9">
    <source>
        <dbReference type="Proteomes" id="UP001295684"/>
    </source>
</evidence>
<comment type="caution">
    <text evidence="8">The sequence shown here is derived from an EMBL/GenBank/DDBJ whole genome shotgun (WGS) entry which is preliminary data.</text>
</comment>
<feature type="compositionally biased region" description="Polar residues" evidence="6">
    <location>
        <begin position="337"/>
        <end position="348"/>
    </location>
</feature>